<gene>
    <name evidence="2" type="ORF">M422DRAFT_72050</name>
</gene>
<feature type="region of interest" description="Disordered" evidence="1">
    <location>
        <begin position="197"/>
        <end position="227"/>
    </location>
</feature>
<organism evidence="2 3">
    <name type="scientific">Sphaerobolus stellatus (strain SS14)</name>
    <dbReference type="NCBI Taxonomy" id="990650"/>
    <lineage>
        <taxon>Eukaryota</taxon>
        <taxon>Fungi</taxon>
        <taxon>Dikarya</taxon>
        <taxon>Basidiomycota</taxon>
        <taxon>Agaricomycotina</taxon>
        <taxon>Agaricomycetes</taxon>
        <taxon>Phallomycetidae</taxon>
        <taxon>Geastrales</taxon>
        <taxon>Sphaerobolaceae</taxon>
        <taxon>Sphaerobolus</taxon>
    </lineage>
</organism>
<accession>A0A0C9UK04</accession>
<evidence type="ECO:0000256" key="1">
    <source>
        <dbReference type="SAM" id="MobiDB-lite"/>
    </source>
</evidence>
<sequence>MAEVAPSPIPPHLVHTVFQYLLPPSLPLPPHLLSQPLAERHYHLSISPDDTASYLCWPSSETSKVVHALEFATPTESVEPEHDVRYTAPDMETLLAHVQPNPKSPLQIIFSWDEGKGSWKYHDARLMPFPASSTPSLEEALAQRPSTESRSGSPFSDNYWDGYDSDSSQKASNAPDIITEDEDKAEAAYWASYSAVQGSGDSTVPSPKPLTNERSTHHGYSDSLGARGPETTFDPFVANLHLKLQRANNDYLTPQYQYSDRSHSPQPEEQHEEPAKVTDVYDSEDFSPQGVKLLGPSGEGMICTPAGCSIVGYSDRKETIQDTTKQDEEGLKETVRGLYRMWKASSGLDDTTAFIS</sequence>
<dbReference type="OrthoDB" id="2270193at2759"/>
<dbReference type="AlphaFoldDB" id="A0A0C9UK04"/>
<protein>
    <submittedName>
        <fullName evidence="2">Unplaced genomic scaffold SPHSTscaffold_325, whole genome shotgun sequence</fullName>
    </submittedName>
</protein>
<dbReference type="EMBL" id="KN837400">
    <property type="protein sequence ID" value="KIJ25736.1"/>
    <property type="molecule type" value="Genomic_DNA"/>
</dbReference>
<evidence type="ECO:0000313" key="2">
    <source>
        <dbReference type="EMBL" id="KIJ25736.1"/>
    </source>
</evidence>
<feature type="region of interest" description="Disordered" evidence="1">
    <location>
        <begin position="255"/>
        <end position="275"/>
    </location>
</feature>
<feature type="region of interest" description="Disordered" evidence="1">
    <location>
        <begin position="132"/>
        <end position="175"/>
    </location>
</feature>
<name>A0A0C9UK04_SPHS4</name>
<keyword evidence="3" id="KW-1185">Reference proteome</keyword>
<proteinExistence type="predicted"/>
<reference evidence="2 3" key="1">
    <citation type="submission" date="2014-06" db="EMBL/GenBank/DDBJ databases">
        <title>Evolutionary Origins and Diversification of the Mycorrhizal Mutualists.</title>
        <authorList>
            <consortium name="DOE Joint Genome Institute"/>
            <consortium name="Mycorrhizal Genomics Consortium"/>
            <person name="Kohler A."/>
            <person name="Kuo A."/>
            <person name="Nagy L.G."/>
            <person name="Floudas D."/>
            <person name="Copeland A."/>
            <person name="Barry K.W."/>
            <person name="Cichocki N."/>
            <person name="Veneault-Fourrey C."/>
            <person name="LaButti K."/>
            <person name="Lindquist E.A."/>
            <person name="Lipzen A."/>
            <person name="Lundell T."/>
            <person name="Morin E."/>
            <person name="Murat C."/>
            <person name="Riley R."/>
            <person name="Ohm R."/>
            <person name="Sun H."/>
            <person name="Tunlid A."/>
            <person name="Henrissat B."/>
            <person name="Grigoriev I.V."/>
            <person name="Hibbett D.S."/>
            <person name="Martin F."/>
        </authorList>
    </citation>
    <scope>NUCLEOTIDE SEQUENCE [LARGE SCALE GENOMIC DNA]</scope>
    <source>
        <strain evidence="2 3">SS14</strain>
    </source>
</reference>
<feature type="compositionally biased region" description="Basic and acidic residues" evidence="1">
    <location>
        <begin position="260"/>
        <end position="275"/>
    </location>
</feature>
<feature type="non-terminal residue" evidence="2">
    <location>
        <position position="356"/>
    </location>
</feature>
<dbReference type="HOGENOM" id="CLU_033467_0_0_1"/>
<evidence type="ECO:0000313" key="3">
    <source>
        <dbReference type="Proteomes" id="UP000054279"/>
    </source>
</evidence>
<feature type="compositionally biased region" description="Polar residues" evidence="1">
    <location>
        <begin position="144"/>
        <end position="156"/>
    </location>
</feature>
<dbReference type="Proteomes" id="UP000054279">
    <property type="component" value="Unassembled WGS sequence"/>
</dbReference>